<dbReference type="EMBL" id="AFNH02001402">
    <property type="protein sequence ID" value="EZG43145.1"/>
    <property type="molecule type" value="Genomic_DNA"/>
</dbReference>
<proteinExistence type="predicted"/>
<feature type="region of interest" description="Disordered" evidence="1">
    <location>
        <begin position="308"/>
        <end position="344"/>
    </location>
</feature>
<accession>A0A023AXY5</accession>
<keyword evidence="3" id="KW-1185">Reference proteome</keyword>
<name>A0A023AXY5_GRENI</name>
<sequence>MAVGVDQLIKENQAALADIAKSQQQLRDNAAAGDTKLLSDVNQAIQVMKKLNPHCQDDNVLLKVLQAHVAGSALDLTAAEAAASASAPPILVPVEPVGFQVSHVFAFRDSRGSRELRAVRLLESPEILAVHELLDATQAAHVCALAAALPFRAGVCTYMKAKVERVVQYTVPNDAGDIDISVTEVNETRRRCRAAPVPADSSLFRLLQVKAAAVCRLPTDRIQHITIERYAAGDFTKQGHFSHSRAGAVLIALNDGKAEASMKPPQGDPKMAEPKAPCGIVFQAASINVMPLPGMALFIPSVCPDTLPSASTSSGENGSGENSSGKNGSGENGSGKNTSSNTPVPDLRTEFSIAFPEGTVDKPVYYVVAYVDLPLVEPEH</sequence>
<evidence type="ECO:0000313" key="2">
    <source>
        <dbReference type="EMBL" id="EZG43145.1"/>
    </source>
</evidence>
<organism evidence="2 3">
    <name type="scientific">Gregarina niphandrodes</name>
    <name type="common">Septate eugregarine</name>
    <dbReference type="NCBI Taxonomy" id="110365"/>
    <lineage>
        <taxon>Eukaryota</taxon>
        <taxon>Sar</taxon>
        <taxon>Alveolata</taxon>
        <taxon>Apicomplexa</taxon>
        <taxon>Conoidasida</taxon>
        <taxon>Gregarinasina</taxon>
        <taxon>Eugregarinorida</taxon>
        <taxon>Gregarinidae</taxon>
        <taxon>Gregarina</taxon>
    </lineage>
</organism>
<dbReference type="RefSeq" id="XP_011133599.1">
    <property type="nucleotide sequence ID" value="XM_011135297.1"/>
</dbReference>
<gene>
    <name evidence="2" type="ORF">GNI_185080</name>
</gene>
<dbReference type="AlphaFoldDB" id="A0A023AXY5"/>
<evidence type="ECO:0000313" key="3">
    <source>
        <dbReference type="Proteomes" id="UP000019763"/>
    </source>
</evidence>
<dbReference type="Proteomes" id="UP000019763">
    <property type="component" value="Unassembled WGS sequence"/>
</dbReference>
<dbReference type="VEuPathDB" id="CryptoDB:GNI_185080"/>
<evidence type="ECO:0000256" key="1">
    <source>
        <dbReference type="SAM" id="MobiDB-lite"/>
    </source>
</evidence>
<dbReference type="GeneID" id="22916171"/>
<comment type="caution">
    <text evidence="2">The sequence shown here is derived from an EMBL/GenBank/DDBJ whole genome shotgun (WGS) entry which is preliminary data.</text>
</comment>
<dbReference type="Gene3D" id="2.60.120.620">
    <property type="entry name" value="q2cbj1_9rhob like domain"/>
    <property type="match status" value="1"/>
</dbReference>
<protein>
    <submittedName>
        <fullName evidence="2">Uncharacterized protein</fullName>
    </submittedName>
</protein>
<reference evidence="2" key="1">
    <citation type="submission" date="2013-12" db="EMBL/GenBank/DDBJ databases">
        <authorList>
            <person name="Omoto C.K."/>
            <person name="Sibley D."/>
            <person name="Venepally P."/>
            <person name="Hadjithomas M."/>
            <person name="Karamycheva S."/>
            <person name="Brunk B."/>
            <person name="Roos D."/>
            <person name="Caler E."/>
            <person name="Lorenzi H."/>
        </authorList>
    </citation>
    <scope>NUCLEOTIDE SEQUENCE</scope>
</reference>
<feature type="compositionally biased region" description="Low complexity" evidence="1">
    <location>
        <begin position="311"/>
        <end position="326"/>
    </location>
</feature>